<dbReference type="Proteomes" id="UP000004968">
    <property type="component" value="Unassembled WGS sequence"/>
</dbReference>
<dbReference type="AlphaFoldDB" id="D3AQR3"/>
<gene>
    <name evidence="1" type="ORF">CLOSTHATH_05969</name>
</gene>
<sequence>MNMVQKREQIRIKQSVSFFVYRFGDSILFGTNWQEKLNFTDSDSYCIIGKYIHSYIQEEWEAGYGRRQAVRIRWS</sequence>
<protein>
    <submittedName>
        <fullName evidence="1">Uncharacterized protein</fullName>
    </submittedName>
</protein>
<dbReference type="HOGENOM" id="CLU_2666119_0_0_9"/>
<name>D3AQR3_9FIRM</name>
<reference evidence="1 2" key="1">
    <citation type="submission" date="2010-01" db="EMBL/GenBank/DDBJ databases">
        <authorList>
            <person name="Weinstock G."/>
            <person name="Sodergren E."/>
            <person name="Clifton S."/>
            <person name="Fulton L."/>
            <person name="Fulton B."/>
            <person name="Courtney L."/>
            <person name="Fronick C."/>
            <person name="Harrison M."/>
            <person name="Strong C."/>
            <person name="Farmer C."/>
            <person name="Delahaunty K."/>
            <person name="Markovic C."/>
            <person name="Hall O."/>
            <person name="Minx P."/>
            <person name="Tomlinson C."/>
            <person name="Mitreva M."/>
            <person name="Nelson J."/>
            <person name="Hou S."/>
            <person name="Wollam A."/>
            <person name="Pepin K.H."/>
            <person name="Johnson M."/>
            <person name="Bhonagiri V."/>
            <person name="Nash W.E."/>
            <person name="Warren W."/>
            <person name="Chinwalla A."/>
            <person name="Mardis E.R."/>
            <person name="Wilson R.K."/>
        </authorList>
    </citation>
    <scope>NUCLEOTIDE SEQUENCE [LARGE SCALE GENOMIC DNA]</scope>
    <source>
        <strain evidence="1 2">DSM 13479</strain>
    </source>
</reference>
<evidence type="ECO:0000313" key="1">
    <source>
        <dbReference type="EMBL" id="EFC95848.1"/>
    </source>
</evidence>
<dbReference type="EMBL" id="ACIO01000668">
    <property type="protein sequence ID" value="EFC95848.1"/>
    <property type="molecule type" value="Genomic_DNA"/>
</dbReference>
<proteinExistence type="predicted"/>
<comment type="caution">
    <text evidence="1">The sequence shown here is derived from an EMBL/GenBank/DDBJ whole genome shotgun (WGS) entry which is preliminary data.</text>
</comment>
<accession>D3AQR3</accession>
<organism evidence="1 2">
    <name type="scientific">Hungatella hathewayi DSM 13479</name>
    <dbReference type="NCBI Taxonomy" id="566550"/>
    <lineage>
        <taxon>Bacteria</taxon>
        <taxon>Bacillati</taxon>
        <taxon>Bacillota</taxon>
        <taxon>Clostridia</taxon>
        <taxon>Lachnospirales</taxon>
        <taxon>Lachnospiraceae</taxon>
        <taxon>Hungatella</taxon>
    </lineage>
</organism>
<evidence type="ECO:0000313" key="2">
    <source>
        <dbReference type="Proteomes" id="UP000004968"/>
    </source>
</evidence>